<dbReference type="Proteomes" id="UP000266313">
    <property type="component" value="Chromosome"/>
</dbReference>
<evidence type="ECO:0000313" key="9">
    <source>
        <dbReference type="EMBL" id="BBA35456.1"/>
    </source>
</evidence>
<feature type="region of interest" description="Disordered" evidence="6">
    <location>
        <begin position="1"/>
        <end position="21"/>
    </location>
</feature>
<dbReference type="InterPro" id="IPR050071">
    <property type="entry name" value="Dehydroquinate_synthase"/>
</dbReference>
<keyword evidence="10" id="KW-1185">Reference proteome</keyword>
<dbReference type="InterPro" id="IPR030960">
    <property type="entry name" value="DHQS/DOIS_N"/>
</dbReference>
<comment type="cofactor">
    <cofactor evidence="1">
        <name>NAD(+)</name>
        <dbReference type="ChEBI" id="CHEBI:57540"/>
    </cofactor>
</comment>
<dbReference type="GO" id="GO:0003856">
    <property type="term" value="F:3-dehydroquinate synthase activity"/>
    <property type="evidence" value="ECO:0007669"/>
    <property type="project" value="TreeGrafter"/>
</dbReference>
<dbReference type="GO" id="GO:0008652">
    <property type="term" value="P:amino acid biosynthetic process"/>
    <property type="evidence" value="ECO:0007669"/>
    <property type="project" value="UniProtKB-KW"/>
</dbReference>
<dbReference type="Gene3D" id="1.20.1090.10">
    <property type="entry name" value="Dehydroquinate synthase-like - alpha domain"/>
    <property type="match status" value="1"/>
</dbReference>
<evidence type="ECO:0000256" key="6">
    <source>
        <dbReference type="SAM" id="MobiDB-lite"/>
    </source>
</evidence>
<reference evidence="9 10" key="1">
    <citation type="submission" date="2016-12" db="EMBL/GenBank/DDBJ databases">
        <title>Genome sequencing of Methylocaldum marinum.</title>
        <authorList>
            <person name="Takeuchi M."/>
            <person name="Kamagata Y."/>
            <person name="Hiraoka S."/>
            <person name="Oshima K."/>
            <person name="Hattori M."/>
            <person name="Iwasaki W."/>
        </authorList>
    </citation>
    <scope>NUCLEOTIDE SEQUENCE [LARGE SCALE GENOMIC DNA]</scope>
    <source>
        <strain evidence="9 10">S8</strain>
    </source>
</reference>
<accession>A0A250KV98</accession>
<feature type="domain" description="3-dehydroquinate synthase C-terminal" evidence="8">
    <location>
        <begin position="223"/>
        <end position="360"/>
    </location>
</feature>
<keyword evidence="2" id="KW-0028">Amino-acid biosynthesis</keyword>
<name>A0A250KV98_9GAMM</name>
<dbReference type="Pfam" id="PF24621">
    <property type="entry name" value="DHQS_C"/>
    <property type="match status" value="1"/>
</dbReference>
<feature type="domain" description="3-dehydroquinate synthase N-terminal" evidence="7">
    <location>
        <begin position="109"/>
        <end position="221"/>
    </location>
</feature>
<evidence type="ECO:0000313" key="10">
    <source>
        <dbReference type="Proteomes" id="UP000266313"/>
    </source>
</evidence>
<dbReference type="SUPFAM" id="SSF56796">
    <property type="entry name" value="Dehydroquinate synthase-like"/>
    <property type="match status" value="1"/>
</dbReference>
<dbReference type="EMBL" id="AP017928">
    <property type="protein sequence ID" value="BBA35456.1"/>
    <property type="molecule type" value="Genomic_DNA"/>
</dbReference>
<dbReference type="NCBIfam" id="NF004852">
    <property type="entry name" value="PRK06203.1"/>
    <property type="match status" value="1"/>
</dbReference>
<keyword evidence="3" id="KW-0520">NAD</keyword>
<evidence type="ECO:0000256" key="2">
    <source>
        <dbReference type="ARBA" id="ARBA00022605"/>
    </source>
</evidence>
<dbReference type="Pfam" id="PF01761">
    <property type="entry name" value="DHQ_synthase"/>
    <property type="match status" value="1"/>
</dbReference>
<evidence type="ECO:0000259" key="7">
    <source>
        <dbReference type="Pfam" id="PF01761"/>
    </source>
</evidence>
<keyword evidence="4" id="KW-0057">Aromatic amino acid biosynthesis</keyword>
<gene>
    <name evidence="9" type="ORF">sS8_3519</name>
</gene>
<dbReference type="KEGG" id="mmai:sS8_3519"/>
<sequence>MPAHANAHSSPKRPTAEPGSVVGQPVMQRIIDQRFTVSYSFPVIFTRTVFDAGNTVLLDVMARSGHAQNRVLVVVDSEVLRLNPGLSASIERYGETHKRVMRLVAPPFLMKGGENCKNDRSEVGRIHALVERHKLCRHSFIIAIGGGAVLDAVGYAAATAHRGVRLIRLPTTVLAQNDAGVGVKNGINAFGRKNFIGTFAPPFAVINDSVFLESLPARDLRAGIAEAVKVALIQDREFFDFLYRERTGLSRFIPAVMENMIFRCAELHVRHISRSGDPFESGSSRPLDFGHWIAHKLEELTGGDIRHGEAVAIGIAVDSLYSHGVGLLGDPDLHRILTLLETLGFELNHPALPRLDPEAALAEFREHLGGALSIPLLEGIGRKVDAHRIDIPLMKQCIAMLAEPVPSKGLSRG</sequence>
<organism evidence="9 10">
    <name type="scientific">Methylocaldum marinum</name>
    <dbReference type="NCBI Taxonomy" id="1432792"/>
    <lineage>
        <taxon>Bacteria</taxon>
        <taxon>Pseudomonadati</taxon>
        <taxon>Pseudomonadota</taxon>
        <taxon>Gammaproteobacteria</taxon>
        <taxon>Methylococcales</taxon>
        <taxon>Methylococcaceae</taxon>
        <taxon>Methylocaldum</taxon>
    </lineage>
</organism>
<evidence type="ECO:0000256" key="4">
    <source>
        <dbReference type="ARBA" id="ARBA00023141"/>
    </source>
</evidence>
<dbReference type="InterPro" id="IPR056179">
    <property type="entry name" value="DHQS_C"/>
</dbReference>
<evidence type="ECO:0000256" key="5">
    <source>
        <dbReference type="ARBA" id="ARBA00023239"/>
    </source>
</evidence>
<dbReference type="AlphaFoldDB" id="A0A250KV98"/>
<protein>
    <submittedName>
        <fullName evidence="9">3-dehydroquinate synthase</fullName>
    </submittedName>
</protein>
<dbReference type="PANTHER" id="PTHR43622:SF7">
    <property type="entry name" value="3-DEHYDROQUINATE SYNTHASE, CHLOROPLASTIC"/>
    <property type="match status" value="1"/>
</dbReference>
<dbReference type="Gene3D" id="3.40.50.1970">
    <property type="match status" value="1"/>
</dbReference>
<dbReference type="GO" id="GO:0009073">
    <property type="term" value="P:aromatic amino acid family biosynthetic process"/>
    <property type="evidence" value="ECO:0007669"/>
    <property type="project" value="UniProtKB-KW"/>
</dbReference>
<dbReference type="RefSeq" id="WP_197716550.1">
    <property type="nucleotide sequence ID" value="NZ_AP017928.1"/>
</dbReference>
<evidence type="ECO:0000259" key="8">
    <source>
        <dbReference type="Pfam" id="PF24621"/>
    </source>
</evidence>
<evidence type="ECO:0000256" key="1">
    <source>
        <dbReference type="ARBA" id="ARBA00001911"/>
    </source>
</evidence>
<dbReference type="PANTHER" id="PTHR43622">
    <property type="entry name" value="3-DEHYDROQUINATE SYNTHASE"/>
    <property type="match status" value="1"/>
</dbReference>
<proteinExistence type="predicted"/>
<dbReference type="CDD" id="cd08198">
    <property type="entry name" value="DHQS-like"/>
    <property type="match status" value="1"/>
</dbReference>
<evidence type="ECO:0000256" key="3">
    <source>
        <dbReference type="ARBA" id="ARBA00023027"/>
    </source>
</evidence>
<keyword evidence="5" id="KW-0456">Lyase</keyword>